<name>A0A8S2YJ41_9BILA</name>
<evidence type="ECO:0000313" key="2">
    <source>
        <dbReference type="Proteomes" id="UP000681722"/>
    </source>
</evidence>
<dbReference type="Proteomes" id="UP000681722">
    <property type="component" value="Unassembled WGS sequence"/>
</dbReference>
<dbReference type="EMBL" id="CAJOBC010118055">
    <property type="protein sequence ID" value="CAF4561410.1"/>
    <property type="molecule type" value="Genomic_DNA"/>
</dbReference>
<reference evidence="1" key="1">
    <citation type="submission" date="2021-02" db="EMBL/GenBank/DDBJ databases">
        <authorList>
            <person name="Nowell W R."/>
        </authorList>
    </citation>
    <scope>NUCLEOTIDE SEQUENCE</scope>
</reference>
<dbReference type="AlphaFoldDB" id="A0A8S2YJ41"/>
<evidence type="ECO:0000313" key="1">
    <source>
        <dbReference type="EMBL" id="CAF4561410.1"/>
    </source>
</evidence>
<sequence>MKWVSFPCQPMAKNDLHILLQTQEFIRQHNQTNMDDGDNELNSALKLINVHLQKVQSIPIVSSADQRLDVILKLCQYLSIMKEDKYILLAASKLELNVACKLTMNLMIKPDFIEKMDEQQTLLNSTNLLASLNSSYFVHTILKAIYEEIASCKVQLDQIESQYRNQEGMLIENIDSIDDKIEIIQTKMHRRLESQLSITADIEAELATAHDDALMH</sequence>
<comment type="caution">
    <text evidence="1">The sequence shown here is derived from an EMBL/GenBank/DDBJ whole genome shotgun (WGS) entry which is preliminary data.</text>
</comment>
<organism evidence="1 2">
    <name type="scientific">Didymodactylos carnosus</name>
    <dbReference type="NCBI Taxonomy" id="1234261"/>
    <lineage>
        <taxon>Eukaryota</taxon>
        <taxon>Metazoa</taxon>
        <taxon>Spiralia</taxon>
        <taxon>Gnathifera</taxon>
        <taxon>Rotifera</taxon>
        <taxon>Eurotatoria</taxon>
        <taxon>Bdelloidea</taxon>
        <taxon>Philodinida</taxon>
        <taxon>Philodinidae</taxon>
        <taxon>Didymodactylos</taxon>
    </lineage>
</organism>
<proteinExistence type="predicted"/>
<accession>A0A8S2YJ41</accession>
<protein>
    <submittedName>
        <fullName evidence="1">Uncharacterized protein</fullName>
    </submittedName>
</protein>
<gene>
    <name evidence="1" type="ORF">SRO942_LOCUS47401</name>
</gene>